<name>A0A7C5Y7P9_CALS0</name>
<evidence type="ECO:0000259" key="1">
    <source>
        <dbReference type="Pfam" id="PF13635"/>
    </source>
</evidence>
<organism evidence="2">
    <name type="scientific">Caldiarchaeum subterraneum</name>
    <dbReference type="NCBI Taxonomy" id="311458"/>
    <lineage>
        <taxon>Archaea</taxon>
        <taxon>Nitrososphaerota</taxon>
        <taxon>Candidatus Caldarchaeales</taxon>
        <taxon>Candidatus Caldarchaeaceae</taxon>
        <taxon>Candidatus Caldarchaeum</taxon>
    </lineage>
</organism>
<keyword evidence="2" id="KW-0067">ATP-binding</keyword>
<protein>
    <submittedName>
        <fullName evidence="2">ATP-binding protein</fullName>
    </submittedName>
</protein>
<dbReference type="PANTHER" id="PTHR33295">
    <property type="entry name" value="ATPASE"/>
    <property type="match status" value="1"/>
</dbReference>
<dbReference type="GO" id="GO:0005524">
    <property type="term" value="F:ATP binding"/>
    <property type="evidence" value="ECO:0007669"/>
    <property type="project" value="UniProtKB-KW"/>
</dbReference>
<comment type="caution">
    <text evidence="2">The sequence shown here is derived from an EMBL/GenBank/DDBJ whole genome shotgun (WGS) entry which is preliminary data.</text>
</comment>
<dbReference type="AlphaFoldDB" id="A0A7C5Y7P9"/>
<sequence length="212" mass="23903">MVSWENENKVAEYVKNSVVERVIPSIFRTRNLELMNTLVKQIILTPGQIVNVNHRSKTIGETRIVISNYLKYLETTMVVRALANYRPSTASSSRKLKKYYPATSSPTFAYSKRDFYEKTGAVLETYVVNALDAGYYFRDERREVDVVLTDDGLTLVEVKESVGHGDVAKIAELARVLKARKAVIISHDQEFVENNVQIVPAYSLENTACCGG</sequence>
<dbReference type="EMBL" id="DRXS01000001">
    <property type="protein sequence ID" value="HHR40200.1"/>
    <property type="molecule type" value="Genomic_DNA"/>
</dbReference>
<dbReference type="Pfam" id="PF13635">
    <property type="entry name" value="DUF4143"/>
    <property type="match status" value="1"/>
</dbReference>
<dbReference type="InterPro" id="IPR025420">
    <property type="entry name" value="DUF4143"/>
</dbReference>
<evidence type="ECO:0000313" key="2">
    <source>
        <dbReference type="EMBL" id="HHR40200.1"/>
    </source>
</evidence>
<reference evidence="2" key="1">
    <citation type="journal article" date="2020" name="mSystems">
        <title>Genome- and Community-Level Interaction Insights into Carbon Utilization and Element Cycling Functions of Hydrothermarchaeota in Hydrothermal Sediment.</title>
        <authorList>
            <person name="Zhou Z."/>
            <person name="Liu Y."/>
            <person name="Xu W."/>
            <person name="Pan J."/>
            <person name="Luo Z.H."/>
            <person name="Li M."/>
        </authorList>
    </citation>
    <scope>NUCLEOTIDE SEQUENCE [LARGE SCALE GENOMIC DNA]</scope>
    <source>
        <strain evidence="2">SpSt-1084</strain>
    </source>
</reference>
<feature type="domain" description="DUF4143" evidence="1">
    <location>
        <begin position="23"/>
        <end position="160"/>
    </location>
</feature>
<gene>
    <name evidence="2" type="ORF">ENM42_00050</name>
</gene>
<proteinExistence type="predicted"/>
<accession>A0A7C5Y7P9</accession>
<keyword evidence="2" id="KW-0547">Nucleotide-binding</keyword>
<dbReference type="PANTHER" id="PTHR33295:SF18">
    <property type="entry name" value="AAA+ ATPASE DOMAIN-CONTAINING PROTEIN"/>
    <property type="match status" value="1"/>
</dbReference>